<accession>A0ABV7IVW1</accession>
<proteinExistence type="predicted"/>
<protein>
    <submittedName>
        <fullName evidence="2">Endonuclease domain-containing protein</fullName>
    </submittedName>
</protein>
<name>A0ABV7IVW1_9SPHN</name>
<dbReference type="EMBL" id="JBHRTQ010000007">
    <property type="protein sequence ID" value="MFC3174357.1"/>
    <property type="molecule type" value="Genomic_DNA"/>
</dbReference>
<dbReference type="PANTHER" id="PTHR38590">
    <property type="entry name" value="BLL0828 PROTEIN"/>
    <property type="match status" value="1"/>
</dbReference>
<comment type="caution">
    <text evidence="2">The sequence shown here is derived from an EMBL/GenBank/DDBJ whole genome shotgun (WGS) entry which is preliminary data.</text>
</comment>
<dbReference type="GO" id="GO:0004519">
    <property type="term" value="F:endonuclease activity"/>
    <property type="evidence" value="ECO:0007669"/>
    <property type="project" value="UniProtKB-KW"/>
</dbReference>
<dbReference type="RefSeq" id="WP_379509714.1">
    <property type="nucleotide sequence ID" value="NZ_JBHRTQ010000007.1"/>
</dbReference>
<dbReference type="Pfam" id="PF04480">
    <property type="entry name" value="DUF559"/>
    <property type="match status" value="1"/>
</dbReference>
<evidence type="ECO:0000259" key="1">
    <source>
        <dbReference type="Pfam" id="PF04480"/>
    </source>
</evidence>
<gene>
    <name evidence="2" type="ORF">ACFOD9_08840</name>
</gene>
<dbReference type="InterPro" id="IPR007569">
    <property type="entry name" value="DUF559"/>
</dbReference>
<keyword evidence="2" id="KW-0540">Nuclease</keyword>
<reference evidence="3" key="1">
    <citation type="journal article" date="2019" name="Int. J. Syst. Evol. Microbiol.">
        <title>The Global Catalogue of Microorganisms (GCM) 10K type strain sequencing project: providing services to taxonomists for standard genome sequencing and annotation.</title>
        <authorList>
            <consortium name="The Broad Institute Genomics Platform"/>
            <consortium name="The Broad Institute Genome Sequencing Center for Infectious Disease"/>
            <person name="Wu L."/>
            <person name="Ma J."/>
        </authorList>
    </citation>
    <scope>NUCLEOTIDE SEQUENCE [LARGE SCALE GENOMIC DNA]</scope>
    <source>
        <strain evidence="3">KCTC 42984</strain>
    </source>
</reference>
<dbReference type="InterPro" id="IPR047216">
    <property type="entry name" value="Endonuclease_DUF559_bact"/>
</dbReference>
<keyword evidence="2" id="KW-0255">Endonuclease</keyword>
<dbReference type="SUPFAM" id="SSF52980">
    <property type="entry name" value="Restriction endonuclease-like"/>
    <property type="match status" value="1"/>
</dbReference>
<dbReference type="Gene3D" id="3.40.960.10">
    <property type="entry name" value="VSR Endonuclease"/>
    <property type="match status" value="1"/>
</dbReference>
<keyword evidence="3" id="KW-1185">Reference proteome</keyword>
<keyword evidence="2" id="KW-0378">Hydrolase</keyword>
<feature type="domain" description="DUF559" evidence="1">
    <location>
        <begin position="2"/>
        <end position="104"/>
    </location>
</feature>
<evidence type="ECO:0000313" key="3">
    <source>
        <dbReference type="Proteomes" id="UP001595604"/>
    </source>
</evidence>
<organism evidence="2 3">
    <name type="scientific">Novosphingobium bradum</name>
    <dbReference type="NCBI Taxonomy" id="1737444"/>
    <lineage>
        <taxon>Bacteria</taxon>
        <taxon>Pseudomonadati</taxon>
        <taxon>Pseudomonadota</taxon>
        <taxon>Alphaproteobacteria</taxon>
        <taxon>Sphingomonadales</taxon>
        <taxon>Sphingomonadaceae</taxon>
        <taxon>Novosphingobium</taxon>
    </lineage>
</organism>
<dbReference type="CDD" id="cd01038">
    <property type="entry name" value="Endonuclease_DUF559"/>
    <property type="match status" value="1"/>
</dbReference>
<evidence type="ECO:0000313" key="2">
    <source>
        <dbReference type="EMBL" id="MFC3174357.1"/>
    </source>
</evidence>
<dbReference type="PANTHER" id="PTHR38590:SF1">
    <property type="entry name" value="BLL0828 PROTEIN"/>
    <property type="match status" value="1"/>
</dbReference>
<sequence length="131" mass="14912">MTRIARKLRREPTLAESRLWERIKGSQLGVRFTRQCPIGPYVVDFACRSKRLAIEVDGGQHADSATDASRTRLIEAHGCRVIRFWNNDVLSNVDGVLFAIAQELALASNRSDWFERDEFPEIPERGTPLKS</sequence>
<dbReference type="Proteomes" id="UP001595604">
    <property type="component" value="Unassembled WGS sequence"/>
</dbReference>
<dbReference type="InterPro" id="IPR011335">
    <property type="entry name" value="Restrct_endonuc-II-like"/>
</dbReference>